<feature type="repeat" description="WD" evidence="3">
    <location>
        <begin position="654"/>
        <end position="688"/>
    </location>
</feature>
<dbReference type="InterPro" id="IPR027417">
    <property type="entry name" value="P-loop_NTPase"/>
</dbReference>
<dbReference type="Pfam" id="PF20703">
    <property type="entry name" value="nSTAND1"/>
    <property type="match status" value="2"/>
</dbReference>
<protein>
    <submittedName>
        <fullName evidence="6">WD40 repeat</fullName>
    </submittedName>
</protein>
<dbReference type="Pfam" id="PF00400">
    <property type="entry name" value="WD40"/>
    <property type="match status" value="14"/>
</dbReference>
<dbReference type="Gene3D" id="2.130.10.10">
    <property type="entry name" value="YVTN repeat-like/Quinoprotein amine dehydrogenase"/>
    <property type="match status" value="4"/>
</dbReference>
<dbReference type="PROSITE" id="PS50943">
    <property type="entry name" value="HTH_CROC1"/>
    <property type="match status" value="1"/>
</dbReference>
<evidence type="ECO:0000256" key="4">
    <source>
        <dbReference type="SAM" id="Phobius"/>
    </source>
</evidence>
<dbReference type="InterPro" id="IPR010982">
    <property type="entry name" value="Lambda_DNA-bd_dom_sf"/>
</dbReference>
<dbReference type="PROSITE" id="PS50294">
    <property type="entry name" value="WD_REPEATS_REGION"/>
    <property type="match status" value="12"/>
</dbReference>
<accession>A0A1I5MCF5</accession>
<dbReference type="STRING" id="1993.SAMN04489713_111227"/>
<feature type="repeat" description="WD" evidence="3">
    <location>
        <begin position="1129"/>
        <end position="1170"/>
    </location>
</feature>
<dbReference type="CDD" id="cd00200">
    <property type="entry name" value="WD40"/>
    <property type="match status" value="2"/>
</dbReference>
<dbReference type="SMART" id="SM00530">
    <property type="entry name" value="HTH_XRE"/>
    <property type="match status" value="1"/>
</dbReference>
<feature type="repeat" description="WD" evidence="3">
    <location>
        <begin position="1084"/>
        <end position="1125"/>
    </location>
</feature>
<dbReference type="InterPro" id="IPR015943">
    <property type="entry name" value="WD40/YVTN_repeat-like_dom_sf"/>
</dbReference>
<dbReference type="Gene3D" id="1.10.260.40">
    <property type="entry name" value="lambda repressor-like DNA-binding domains"/>
    <property type="match status" value="1"/>
</dbReference>
<keyword evidence="4" id="KW-0812">Transmembrane</keyword>
<dbReference type="EMBL" id="FOVH01000011">
    <property type="protein sequence ID" value="SFP06681.1"/>
    <property type="molecule type" value="Genomic_DNA"/>
</dbReference>
<dbReference type="InterPro" id="IPR011047">
    <property type="entry name" value="Quinoprotein_ADH-like_sf"/>
</dbReference>
<feature type="domain" description="HTH cro/C1-type" evidence="5">
    <location>
        <begin position="19"/>
        <end position="54"/>
    </location>
</feature>
<dbReference type="InterPro" id="IPR001387">
    <property type="entry name" value="Cro/C1-type_HTH"/>
</dbReference>
<dbReference type="SUPFAM" id="SSF50998">
    <property type="entry name" value="Quinoprotein alcohol dehydrogenase-like"/>
    <property type="match status" value="1"/>
</dbReference>
<dbReference type="Proteomes" id="UP000183413">
    <property type="component" value="Unassembled WGS sequence"/>
</dbReference>
<dbReference type="CDD" id="cd00093">
    <property type="entry name" value="HTH_XRE"/>
    <property type="match status" value="1"/>
</dbReference>
<feature type="repeat" description="WD" evidence="3">
    <location>
        <begin position="861"/>
        <end position="893"/>
    </location>
</feature>
<dbReference type="SMART" id="SM00320">
    <property type="entry name" value="WD40"/>
    <property type="match status" value="14"/>
</dbReference>
<dbReference type="InterPro" id="IPR001680">
    <property type="entry name" value="WD40_rpt"/>
</dbReference>
<dbReference type="InterPro" id="IPR011045">
    <property type="entry name" value="N2O_reductase_N"/>
</dbReference>
<feature type="repeat" description="WD" evidence="3">
    <location>
        <begin position="559"/>
        <end position="600"/>
    </location>
</feature>
<dbReference type="PROSITE" id="PS00678">
    <property type="entry name" value="WD_REPEATS_1"/>
    <property type="match status" value="4"/>
</dbReference>
<feature type="repeat" description="WD" evidence="3">
    <location>
        <begin position="696"/>
        <end position="728"/>
    </location>
</feature>
<evidence type="ECO:0000256" key="2">
    <source>
        <dbReference type="ARBA" id="ARBA00022737"/>
    </source>
</evidence>
<dbReference type="InterPro" id="IPR020472">
    <property type="entry name" value="WD40_PAC1"/>
</dbReference>
<keyword evidence="4" id="KW-0472">Membrane</keyword>
<feature type="repeat" description="WD" evidence="3">
    <location>
        <begin position="950"/>
        <end position="991"/>
    </location>
</feature>
<feature type="repeat" description="WD" evidence="3">
    <location>
        <begin position="1038"/>
        <end position="1070"/>
    </location>
</feature>
<keyword evidence="7" id="KW-1185">Reference proteome</keyword>
<evidence type="ECO:0000259" key="5">
    <source>
        <dbReference type="PROSITE" id="PS50943"/>
    </source>
</evidence>
<evidence type="ECO:0000256" key="1">
    <source>
        <dbReference type="ARBA" id="ARBA00022574"/>
    </source>
</evidence>
<evidence type="ECO:0000313" key="7">
    <source>
        <dbReference type="Proteomes" id="UP000183413"/>
    </source>
</evidence>
<evidence type="ECO:0000313" key="6">
    <source>
        <dbReference type="EMBL" id="SFP06681.1"/>
    </source>
</evidence>
<dbReference type="InterPro" id="IPR049052">
    <property type="entry name" value="nSTAND1"/>
</dbReference>
<feature type="repeat" description="WD" evidence="3">
    <location>
        <begin position="783"/>
        <end position="824"/>
    </location>
</feature>
<dbReference type="PANTHER" id="PTHR19879">
    <property type="entry name" value="TRANSCRIPTION INITIATION FACTOR TFIID"/>
    <property type="match status" value="1"/>
</dbReference>
<sequence>MSNISPDKITSRAEFSAELTRARELAGLTVRDLAHRTGIPHSTLGGYFSGRHVPPVGRPELLESVLRCCGIGAADVEGWRRALVRVRHAPGRAPAGGPVPYRGLEAFQVEDAEWFFGRDGATAELLNAVLKLAEEGGGMLPLVGASGSGKSSLLRAGLVPALEARGTPAKVCTPGEPAPGDGRVLVVDQFEEVFALGEGGRVVDELCAAGGVAVLGLRADFYAAALADPRLADALRGQQVILRPMLAEEIREAVLGPAAKAGLEVDDGLVDLLLRDLGEGDLPLLSHTLAAMWERGGRRRLTLRDYRESGGVHGSVAATAEEVYLSLDETGREMTRRLFLSMVHLSEGTETSRRRVAAELYEEFGDVGELLQRFIRERLITAQMDTVQISHEALPRAWPRLRGWIDADRAGLMFEQELSQAAELWDRQGRAPAALLHGARLAAARERANRAPVVRDYVAASLRWNRRRIRRLYQVITALVALTVLAAALTLYAFQQRNAAEGARALALSRLAAGQADRLRGADTALAAQLALAAFRLAPTAEARSALLNTSASPLATRLDSGTRELHAVAFSPDGRTLAGIGADQRVRLWDTASATKAPVERGAPAATLTSTELSLSSVAFSPDGRLLAAGGAGPSVALWDTGDPANPRSLPPLRGPVDGMHAVAFSPDGHRLAAASSKRDVWAWDLRRPGEPRRYPGLRGAAQAVAFSPDGRTLAAGGAGKAVRLWDAAGRPGPLLEGAESDITTLSFDGDGRTLAVGGRDRAVRLWDLRDPGRPKALGGPLTGPTSYVYGTAFGPDGRTLAVACADDKVRVWDTATRRITAVLPHPEPVTSVAFRADGTLASASTDGTARLWRLPGPVLRQPEGHVYSLAYRPDGRVLAGGGEDGRIRLWDPVTRTPLTEPVVSSAAFVISVAFAPDGRTLAAGGGDRSVWLWDLADPARPVRLGRPLTGAADWIESVLFSPDGRTLAAAGDDRIVRLWDVTDRRHPRQTGRLTDATGGLFMLAYSPDGTLLAGASTDRAVHLWSTGDRPRLLQTLPVPEGSVYSVAFSPDSRTLAVGSTGKTVRLWDASRPGRAVPYGPAFTGPNGYVYSVAFDRSGRRLLAAGTDRTVRLWDVADRRNPRPLATLTGPDDAILPAVFAPDGTGVAAGGLDRTVRLWDIDLARVAARVCAMVGRDISETEWRLYIPGARYQPPC</sequence>
<dbReference type="AlphaFoldDB" id="A0A1I5MCF5"/>
<dbReference type="SUPFAM" id="SSF52540">
    <property type="entry name" value="P-loop containing nucleoside triphosphate hydrolases"/>
    <property type="match status" value="1"/>
</dbReference>
<dbReference type="RefSeq" id="WP_075022873.1">
    <property type="nucleotide sequence ID" value="NZ_FOVH01000011.1"/>
</dbReference>
<feature type="repeat" description="WD" evidence="3">
    <location>
        <begin position="995"/>
        <end position="1027"/>
    </location>
</feature>
<keyword evidence="1 3" id="KW-0853">WD repeat</keyword>
<dbReference type="SUPFAM" id="SSF47413">
    <property type="entry name" value="lambda repressor-like DNA-binding domains"/>
    <property type="match status" value="1"/>
</dbReference>
<dbReference type="eggNOG" id="COG2319">
    <property type="taxonomic scope" value="Bacteria"/>
</dbReference>
<feature type="repeat" description="WD" evidence="3">
    <location>
        <begin position="609"/>
        <end position="641"/>
    </location>
</feature>
<dbReference type="InParanoid" id="A0A1I5MCF5"/>
<name>A0A1I5MCF5_9ACTN</name>
<dbReference type="GO" id="GO:0003677">
    <property type="term" value="F:DNA binding"/>
    <property type="evidence" value="ECO:0007669"/>
    <property type="project" value="InterPro"/>
</dbReference>
<proteinExistence type="predicted"/>
<dbReference type="SUPFAM" id="SSF50974">
    <property type="entry name" value="Nitrous oxide reductase, N-terminal domain"/>
    <property type="match status" value="1"/>
</dbReference>
<keyword evidence="4" id="KW-1133">Transmembrane helix</keyword>
<feature type="repeat" description="WD" evidence="3">
    <location>
        <begin position="737"/>
        <end position="771"/>
    </location>
</feature>
<feature type="repeat" description="WD" evidence="3">
    <location>
        <begin position="904"/>
        <end position="937"/>
    </location>
</feature>
<gene>
    <name evidence="6" type="ORF">SAMN04489713_111227</name>
</gene>
<dbReference type="PANTHER" id="PTHR19879:SF9">
    <property type="entry name" value="TRANSCRIPTION INITIATION FACTOR TFIID SUBUNIT 5"/>
    <property type="match status" value="1"/>
</dbReference>
<keyword evidence="2" id="KW-0677">Repeat</keyword>
<dbReference type="PRINTS" id="PR00320">
    <property type="entry name" value="GPROTEINBRPT"/>
</dbReference>
<feature type="transmembrane region" description="Helical" evidence="4">
    <location>
        <begin position="472"/>
        <end position="494"/>
    </location>
</feature>
<organism evidence="6 7">
    <name type="scientific">Actinomadura madurae</name>
    <dbReference type="NCBI Taxonomy" id="1993"/>
    <lineage>
        <taxon>Bacteria</taxon>
        <taxon>Bacillati</taxon>
        <taxon>Actinomycetota</taxon>
        <taxon>Actinomycetes</taxon>
        <taxon>Streptosporangiales</taxon>
        <taxon>Thermomonosporaceae</taxon>
        <taxon>Actinomadura</taxon>
    </lineage>
</organism>
<reference evidence="6 7" key="1">
    <citation type="submission" date="2016-10" db="EMBL/GenBank/DDBJ databases">
        <authorList>
            <person name="de Groot N.N."/>
        </authorList>
    </citation>
    <scope>NUCLEOTIDE SEQUENCE [LARGE SCALE GENOMIC DNA]</scope>
    <source>
        <strain evidence="6 7">DSM 43067</strain>
    </source>
</reference>
<dbReference type="PROSITE" id="PS50082">
    <property type="entry name" value="WD_REPEATS_2"/>
    <property type="match status" value="14"/>
</dbReference>
<dbReference type="InterPro" id="IPR019775">
    <property type="entry name" value="WD40_repeat_CS"/>
</dbReference>
<evidence type="ECO:0000256" key="3">
    <source>
        <dbReference type="PROSITE-ProRule" id="PRU00221"/>
    </source>
</evidence>
<feature type="repeat" description="WD" evidence="3">
    <location>
        <begin position="824"/>
        <end position="856"/>
    </location>
</feature>
<dbReference type="Pfam" id="PF13560">
    <property type="entry name" value="HTH_31"/>
    <property type="match status" value="1"/>
</dbReference>